<evidence type="ECO:0000256" key="1">
    <source>
        <dbReference type="SAM" id="SignalP"/>
    </source>
</evidence>
<dbReference type="SUPFAM" id="SSF49899">
    <property type="entry name" value="Concanavalin A-like lectins/glucanases"/>
    <property type="match status" value="1"/>
</dbReference>
<dbReference type="Gene3D" id="2.60.120.260">
    <property type="entry name" value="Galactose-binding domain-like"/>
    <property type="match status" value="1"/>
</dbReference>
<dbReference type="Gene3D" id="3.40.50.1110">
    <property type="entry name" value="SGNH hydrolase"/>
    <property type="match status" value="1"/>
</dbReference>
<keyword evidence="4" id="KW-1185">Reference proteome</keyword>
<dbReference type="AlphaFoldDB" id="A0A1Q2MGG6"/>
<feature type="chain" id="PRO_5012365688" description="SGNH hydrolase-type esterase domain-containing protein" evidence="1">
    <location>
        <begin position="20"/>
        <end position="579"/>
    </location>
</feature>
<protein>
    <recommendedName>
        <fullName evidence="2">SGNH hydrolase-type esterase domain-containing protein</fullName>
    </recommendedName>
</protein>
<dbReference type="InterPro" id="IPR036514">
    <property type="entry name" value="SGNH_hydro_sf"/>
</dbReference>
<evidence type="ECO:0000259" key="2">
    <source>
        <dbReference type="Pfam" id="PF13472"/>
    </source>
</evidence>
<dbReference type="Pfam" id="PF13472">
    <property type="entry name" value="Lipase_GDSL_2"/>
    <property type="match status" value="1"/>
</dbReference>
<dbReference type="Proteomes" id="UP000188181">
    <property type="component" value="Chromosome"/>
</dbReference>
<dbReference type="CDD" id="cd00229">
    <property type="entry name" value="SGNH_hydrolase"/>
    <property type="match status" value="1"/>
</dbReference>
<accession>A0A1Q2MGG6</accession>
<dbReference type="PANTHER" id="PTHR34407:SF1">
    <property type="entry name" value="SGNH HYDROLASE-TYPE ESTERASE DOMAIN-CONTAINING PROTEIN"/>
    <property type="match status" value="1"/>
</dbReference>
<dbReference type="InterPro" id="IPR013830">
    <property type="entry name" value="SGNH_hydro"/>
</dbReference>
<evidence type="ECO:0000313" key="4">
    <source>
        <dbReference type="Proteomes" id="UP000188181"/>
    </source>
</evidence>
<sequence precursor="true">MKKILIVLFAALLAGFAGAQQTDYDSLIIDDNILTEAMENSKDVILRNNAAFNSPQITLSMCVKIDDLGRDHILLEKFEWLKSGFYVKYEKTQGLYAEAFDGSGARIFVGYGEIKAGKWYNIGFIADGVRLRAFKNGYETDARYIDDIASNDMPLKIPANTAVEIKGLEIIPAGLSMSEYRQFISKYRINKFFDLVPDGKVDPLAISDDELFKKANLVNGNLWRLKKVIDKAKNGEDITIGSIGGSITMGASATTPERRYPNIAAKWFCERFPDITVRLYNSGIGATDSMYGTFRAQSHLLRYKPDLVIVEYSINDSGNPFGNETMEGLLRQILTMKHEPAVVMLAMMNAWGKNVQDKHTAVSEYYGVPFVSFRDVFEDMLEQHKINKDQVLADDVHPNDAGHEIAARLLSLKFEQAAGAAKQKKPSFKHKPLYTDKFEHSVFLEGGELKPSLAEGWNLEEHARSGGGWEMNGRRLIEKAWTTQTLGSSLEFEYEGTYLAISYWCQNADMGKADVYVDGIEYMQLDGWGPQTWGGYSPTRTGKDLDFGKHKVKIVISGKNENSGGYAFDLISAAFGKKN</sequence>
<dbReference type="STRING" id="1851148.SMSP2_02117"/>
<dbReference type="RefSeq" id="WP_146683885.1">
    <property type="nucleotide sequence ID" value="NZ_CP019646.1"/>
</dbReference>
<evidence type="ECO:0000313" key="3">
    <source>
        <dbReference type="EMBL" id="AQQ71739.1"/>
    </source>
</evidence>
<reference evidence="4" key="1">
    <citation type="submission" date="2017-02" db="EMBL/GenBank/DDBJ databases">
        <title>Comparative genomics and description of representatives of a novel lineage of planctomycetes thriving in anoxic sediments.</title>
        <authorList>
            <person name="Spring S."/>
            <person name="Bunk B."/>
            <person name="Sproer C."/>
        </authorList>
    </citation>
    <scope>NUCLEOTIDE SEQUENCE [LARGE SCALE GENOMIC DNA]</scope>
    <source>
        <strain evidence="4">SM-Chi-D1</strain>
    </source>
</reference>
<dbReference type="SUPFAM" id="SSF52266">
    <property type="entry name" value="SGNH hydrolase"/>
    <property type="match status" value="1"/>
</dbReference>
<dbReference type="InterPro" id="IPR013320">
    <property type="entry name" value="ConA-like_dom_sf"/>
</dbReference>
<dbReference type="KEGG" id="pbas:SMSP2_02117"/>
<feature type="domain" description="SGNH hydrolase-type esterase" evidence="2">
    <location>
        <begin position="243"/>
        <end position="405"/>
    </location>
</feature>
<dbReference type="EMBL" id="CP019646">
    <property type="protein sequence ID" value="AQQ71739.1"/>
    <property type="molecule type" value="Genomic_DNA"/>
</dbReference>
<feature type="signal peptide" evidence="1">
    <location>
        <begin position="1"/>
        <end position="19"/>
    </location>
</feature>
<organism evidence="3 4">
    <name type="scientific">Limihaloglobus sulfuriphilus</name>
    <dbReference type="NCBI Taxonomy" id="1851148"/>
    <lineage>
        <taxon>Bacteria</taxon>
        <taxon>Pseudomonadati</taxon>
        <taxon>Planctomycetota</taxon>
        <taxon>Phycisphaerae</taxon>
        <taxon>Sedimentisphaerales</taxon>
        <taxon>Sedimentisphaeraceae</taxon>
        <taxon>Limihaloglobus</taxon>
    </lineage>
</organism>
<name>A0A1Q2MGG6_9BACT</name>
<proteinExistence type="predicted"/>
<keyword evidence="1" id="KW-0732">Signal</keyword>
<dbReference type="GO" id="GO:0016788">
    <property type="term" value="F:hydrolase activity, acting on ester bonds"/>
    <property type="evidence" value="ECO:0007669"/>
    <property type="project" value="UniProtKB-ARBA"/>
</dbReference>
<dbReference type="OrthoDB" id="8233337at2"/>
<gene>
    <name evidence="3" type="ORF">SMSP2_02117</name>
</gene>
<dbReference type="PANTHER" id="PTHR34407">
    <property type="entry name" value="EXPRESSED PROTEIN"/>
    <property type="match status" value="1"/>
</dbReference>